<comment type="caution">
    <text evidence="2">The sequence shown here is derived from an EMBL/GenBank/DDBJ whole genome shotgun (WGS) entry which is preliminary data.</text>
</comment>
<dbReference type="AlphaFoldDB" id="A0A399R104"/>
<feature type="domain" description="SCP2" evidence="1">
    <location>
        <begin position="23"/>
        <end position="97"/>
    </location>
</feature>
<evidence type="ECO:0000313" key="2">
    <source>
        <dbReference type="EMBL" id="RIJ23557.1"/>
    </source>
</evidence>
<dbReference type="GO" id="GO:0005829">
    <property type="term" value="C:cytosol"/>
    <property type="evidence" value="ECO:0007669"/>
    <property type="project" value="TreeGrafter"/>
</dbReference>
<reference evidence="2 3" key="1">
    <citation type="submission" date="2018-08" db="EMBL/GenBank/DDBJ databases">
        <title>Henriciella mobilis sp. nov., isolated from seawater.</title>
        <authorList>
            <person name="Cheng H."/>
            <person name="Wu Y.-H."/>
            <person name="Xu X.-W."/>
            <person name="Guo L.-L."/>
        </authorList>
    </citation>
    <scope>NUCLEOTIDE SEQUENCE [LARGE SCALE GENOMIC DNA]</scope>
    <source>
        <strain evidence="2 3">CCUG66934</strain>
    </source>
</reference>
<dbReference type="OrthoDB" id="9809312at2"/>
<gene>
    <name evidence="2" type="ORF">D1224_04645</name>
</gene>
<evidence type="ECO:0000259" key="1">
    <source>
        <dbReference type="Pfam" id="PF02036"/>
    </source>
</evidence>
<evidence type="ECO:0000313" key="3">
    <source>
        <dbReference type="Proteomes" id="UP000265431"/>
    </source>
</evidence>
<proteinExistence type="predicted"/>
<organism evidence="2 3">
    <name type="scientific">Henriciella barbarensis</name>
    <dbReference type="NCBI Taxonomy" id="86342"/>
    <lineage>
        <taxon>Bacteria</taxon>
        <taxon>Pseudomonadati</taxon>
        <taxon>Pseudomonadota</taxon>
        <taxon>Alphaproteobacteria</taxon>
        <taxon>Hyphomonadales</taxon>
        <taxon>Hyphomonadaceae</taxon>
        <taxon>Henriciella</taxon>
    </lineage>
</organism>
<sequence>MDLATLTAKANEAVSAGGDFTKKVKFDFGDAGKLFIDGANGNADNSDSDADATVKVDWDDFQKLVAGQLDPTMAFMQGKLKVLGDMSVAMQLQSLMKKFN</sequence>
<dbReference type="SUPFAM" id="SSF55718">
    <property type="entry name" value="SCP-like"/>
    <property type="match status" value="1"/>
</dbReference>
<accession>A0A399R104</accession>
<dbReference type="Pfam" id="PF02036">
    <property type="entry name" value="SCP2"/>
    <property type="match status" value="1"/>
</dbReference>
<dbReference type="InterPro" id="IPR036527">
    <property type="entry name" value="SCP2_sterol-bd_dom_sf"/>
</dbReference>
<dbReference type="Gene3D" id="3.30.1050.10">
    <property type="entry name" value="SCP2 sterol-binding domain"/>
    <property type="match status" value="1"/>
</dbReference>
<dbReference type="Proteomes" id="UP000265431">
    <property type="component" value="Unassembled WGS sequence"/>
</dbReference>
<dbReference type="RefSeq" id="WP_119378746.1">
    <property type="nucleotide sequence ID" value="NZ_QWGB01000005.1"/>
</dbReference>
<dbReference type="EMBL" id="QWGB01000005">
    <property type="protein sequence ID" value="RIJ23557.1"/>
    <property type="molecule type" value="Genomic_DNA"/>
</dbReference>
<dbReference type="PANTHER" id="PTHR10094">
    <property type="entry name" value="STEROL CARRIER PROTEIN 2 SCP-2 FAMILY PROTEIN"/>
    <property type="match status" value="1"/>
</dbReference>
<keyword evidence="3" id="KW-1185">Reference proteome</keyword>
<name>A0A399R104_9PROT</name>
<protein>
    <submittedName>
        <fullName evidence="2">Sterol-binding protein</fullName>
    </submittedName>
</protein>
<dbReference type="InterPro" id="IPR003033">
    <property type="entry name" value="SCP2_sterol-bd_dom"/>
</dbReference>
<dbReference type="PANTHER" id="PTHR10094:SF25">
    <property type="entry name" value="SCP2 STEROL-BINDING DOMAIN-CONTAINING PROTEIN 1"/>
    <property type="match status" value="1"/>
</dbReference>